<dbReference type="SUPFAM" id="SSF46785">
    <property type="entry name" value="Winged helix' DNA-binding domain"/>
    <property type="match status" value="1"/>
</dbReference>
<protein>
    <submittedName>
        <fullName evidence="5">MarR family transcriptional regulator</fullName>
    </submittedName>
</protein>
<dbReference type="InterPro" id="IPR055166">
    <property type="entry name" value="Transc_reg_Sar_Rot_HTH"/>
</dbReference>
<dbReference type="RefSeq" id="WP_099089598.1">
    <property type="nucleotide sequence ID" value="NZ_CP093217.1"/>
</dbReference>
<reference evidence="7" key="2">
    <citation type="submission" date="2017-10" db="EMBL/GenBank/DDBJ databases">
        <title>Staphylococcus edaphicus sp. nov., isolated in Antarctica, harbouring mecC gene and genomic islands essential in adaptation to extreme environment.</title>
        <authorList>
            <person name="Pantucek R."/>
            <person name="Sedlacek I."/>
            <person name="Indrakova A."/>
            <person name="Vrbovska V."/>
            <person name="Maslanova I."/>
            <person name="Kovarovic V."/>
            <person name="Svec P."/>
            <person name="Kralova S."/>
            <person name="Kristofova L."/>
            <person name="Keklakova J."/>
            <person name="Petras P."/>
            <person name="Doskar J."/>
        </authorList>
    </citation>
    <scope>NUCLEOTIDE SEQUENCE [LARGE SCALE GENOMIC DNA]</scope>
    <source>
        <strain evidence="7">CCM 5085</strain>
    </source>
</reference>
<dbReference type="Pfam" id="PF22381">
    <property type="entry name" value="Staph_reg_Sar_Rot"/>
    <property type="match status" value="1"/>
</dbReference>
<organism evidence="5 7">
    <name type="scientific">Staphylococcus edaphicus</name>
    <dbReference type="NCBI Taxonomy" id="1955013"/>
    <lineage>
        <taxon>Bacteria</taxon>
        <taxon>Bacillati</taxon>
        <taxon>Bacillota</taxon>
        <taxon>Bacilli</taxon>
        <taxon>Bacillales</taxon>
        <taxon>Staphylococcaceae</taxon>
        <taxon>Staphylococcus</taxon>
    </lineage>
</organism>
<evidence type="ECO:0000256" key="1">
    <source>
        <dbReference type="ARBA" id="ARBA00023015"/>
    </source>
</evidence>
<gene>
    <name evidence="5" type="ORF">BTJ66_03460</name>
    <name evidence="6" type="ORF">MNY58_11580</name>
</gene>
<dbReference type="OrthoDB" id="2403770at2"/>
<keyword evidence="3" id="KW-0804">Transcription</keyword>
<keyword evidence="8" id="KW-1185">Reference proteome</keyword>
<reference evidence="5" key="3">
    <citation type="submission" date="2017-10" db="EMBL/GenBank/DDBJ databases">
        <authorList>
            <person name="Vrbovska V."/>
            <person name="Kovarovic V."/>
            <person name="Indrakova A."/>
        </authorList>
    </citation>
    <scope>NUCLEOTIDE SEQUENCE</scope>
    <source>
        <strain evidence="5">CCM 8730</strain>
    </source>
</reference>
<accession>A0A2C6WN45</accession>
<dbReference type="AlphaFoldDB" id="A0A2C6WN45"/>
<dbReference type="Proteomes" id="UP001056588">
    <property type="component" value="Chromosome"/>
</dbReference>
<dbReference type="EMBL" id="MRZN01000003">
    <property type="protein sequence ID" value="PHK50520.1"/>
    <property type="molecule type" value="Genomic_DNA"/>
</dbReference>
<feature type="domain" description="Transcriptional regulator SarA/SarZ/Rot-like helix-turn-helix" evidence="4">
    <location>
        <begin position="13"/>
        <end position="86"/>
    </location>
</feature>
<proteinExistence type="predicted"/>
<name>A0A2C6WN45_9STAP</name>
<dbReference type="InterPro" id="IPR036388">
    <property type="entry name" value="WH-like_DNA-bd_sf"/>
</dbReference>
<evidence type="ECO:0000259" key="4">
    <source>
        <dbReference type="Pfam" id="PF22381"/>
    </source>
</evidence>
<evidence type="ECO:0000256" key="3">
    <source>
        <dbReference type="ARBA" id="ARBA00023163"/>
    </source>
</evidence>
<dbReference type="InterPro" id="IPR036390">
    <property type="entry name" value="WH_DNA-bd_sf"/>
</dbReference>
<dbReference type="GO" id="GO:0003677">
    <property type="term" value="F:DNA binding"/>
    <property type="evidence" value="ECO:0007669"/>
    <property type="project" value="UniProtKB-KW"/>
</dbReference>
<reference evidence="6" key="4">
    <citation type="submission" date="2022-03" db="EMBL/GenBank/DDBJ databases">
        <title>Complete Genome Sequence of Staphylococcus edaphicus strain CCM 8731.</title>
        <authorList>
            <person name="Rimmer C.O."/>
            <person name="Thomas J.C."/>
        </authorList>
    </citation>
    <scope>NUCLEOTIDE SEQUENCE</scope>
    <source>
        <strain evidence="6">CCM 8731</strain>
    </source>
</reference>
<dbReference type="EMBL" id="CP093217">
    <property type="protein sequence ID" value="UQW81207.1"/>
    <property type="molecule type" value="Genomic_DNA"/>
</dbReference>
<evidence type="ECO:0000313" key="6">
    <source>
        <dbReference type="EMBL" id="UQW81207.1"/>
    </source>
</evidence>
<evidence type="ECO:0000313" key="7">
    <source>
        <dbReference type="Proteomes" id="UP000223828"/>
    </source>
</evidence>
<evidence type="ECO:0000313" key="8">
    <source>
        <dbReference type="Proteomes" id="UP001056588"/>
    </source>
</evidence>
<dbReference type="Proteomes" id="UP000223828">
    <property type="component" value="Unassembled WGS sequence"/>
</dbReference>
<reference evidence="5" key="1">
    <citation type="journal article" date="2017" name="Appl. Environ. Microbiol.">
        <title>Staphylococcus edaphicus sp. nov., isolated in Antarctica, harbours mecC gene and genomic islands with suspected role in adaptation to extreme environment.</title>
        <authorList>
            <person name="Pantucek R."/>
            <person name="Sedlacek I."/>
            <person name="Indrakova A."/>
            <person name="Vrbovska V."/>
            <person name="Maslanova I."/>
            <person name="Kovarovic V."/>
            <person name="Svec P."/>
            <person name="Kralova S."/>
            <person name="Kristofova L."/>
            <person name="Keklakova J."/>
            <person name="Petras P."/>
            <person name="Doskar J."/>
        </authorList>
    </citation>
    <scope>NUCLEOTIDE SEQUENCE</scope>
    <source>
        <strain evidence="5">CCM 8730</strain>
    </source>
</reference>
<keyword evidence="1" id="KW-0805">Transcription regulation</keyword>
<dbReference type="Gene3D" id="1.10.10.10">
    <property type="entry name" value="Winged helix-like DNA-binding domain superfamily/Winged helix DNA-binding domain"/>
    <property type="match status" value="1"/>
</dbReference>
<evidence type="ECO:0000313" key="5">
    <source>
        <dbReference type="EMBL" id="PHK50520.1"/>
    </source>
</evidence>
<keyword evidence="2" id="KW-0238">DNA-binding</keyword>
<sequence length="112" mass="13329">MNTILYESHRNLIKKAIKKNLGMSFLEVIILEKLKYLNKEKMDAVTLKRQLKIDNTPISIQLNHLSNLGLFKKSRDEHDERRIYLYDIDFDKISTIIERYHLIVSSILKINQ</sequence>
<evidence type="ECO:0000256" key="2">
    <source>
        <dbReference type="ARBA" id="ARBA00023125"/>
    </source>
</evidence>